<dbReference type="PANTHER" id="PTHR15108">
    <property type="entry name" value="N-ACYLGLUCOSAMINE-2-EPIMERASE"/>
    <property type="match status" value="1"/>
</dbReference>
<reference evidence="3" key="1">
    <citation type="submission" date="2020-05" db="EMBL/GenBank/DDBJ databases">
        <authorList>
            <person name="Chiriac C."/>
            <person name="Salcher M."/>
            <person name="Ghai R."/>
            <person name="Kavagutti S V."/>
        </authorList>
    </citation>
    <scope>NUCLEOTIDE SEQUENCE</scope>
</reference>
<sequence length="417" mass="47767">MSKFLIDDTGATRYGEKFLLDEAKSLVQFALGSEIVKGGFGYLNAHGQVDSSKPRQAYVQCRMIQVFGLTHLMGLQDSSRLIKHGVDALNDLFFDERNSGFVNAIDASGKPIGSAKLGYDHMFVLLAAQTANAAGINGAQKLLSRAEYAIDKFFWDPEFEMMNDEWDLEFSHVSDYRGINVNMHAVEALTAAYDVTKERKYLDRALAICKRTIDEFARSNQWLLPEHFSSSWEADLEFNHDNPADQFRPYGVTIGHLFEWSRLVLQVGLNVKDKAGYEWIEEGAKRLYDRAKKYGWNADNSPGFIYTMDWQMRPVVHSRMQWVAAEAVMAAYVLWRITGDENYLHDYDLWWSFIDHHVIDREFGSWHHELNSQLQVIETTWPGKPDIYHSLNACLLPLLPFQPSFIGAVTAQEDRLI</sequence>
<dbReference type="SUPFAM" id="SSF48208">
    <property type="entry name" value="Six-hairpin glycosidases"/>
    <property type="match status" value="1"/>
</dbReference>
<dbReference type="Pfam" id="PF07221">
    <property type="entry name" value="GlcNAc_2-epim"/>
    <property type="match status" value="1"/>
</dbReference>
<dbReference type="InterPro" id="IPR010819">
    <property type="entry name" value="AGE/CE"/>
</dbReference>
<gene>
    <name evidence="3" type="ORF">UFOPK4410_00090</name>
</gene>
<dbReference type="AlphaFoldDB" id="A0A6J7VPI7"/>
<evidence type="ECO:0000256" key="2">
    <source>
        <dbReference type="ARBA" id="ARBA00023235"/>
    </source>
</evidence>
<accession>A0A6J7VPI7</accession>
<dbReference type="InterPro" id="IPR012341">
    <property type="entry name" value="6hp_glycosidase-like_sf"/>
</dbReference>
<protein>
    <submittedName>
        <fullName evidence="3">Unannotated protein</fullName>
    </submittedName>
</protein>
<comment type="similarity">
    <text evidence="1">Belongs to the N-acylglucosamine 2-epimerase family.</text>
</comment>
<dbReference type="Gene3D" id="1.50.10.10">
    <property type="match status" value="1"/>
</dbReference>
<keyword evidence="2" id="KW-0413">Isomerase</keyword>
<name>A0A6J7VPI7_9ZZZZ</name>
<evidence type="ECO:0000313" key="3">
    <source>
        <dbReference type="EMBL" id="CAB5103517.1"/>
    </source>
</evidence>
<evidence type="ECO:0000256" key="1">
    <source>
        <dbReference type="ARBA" id="ARBA00008558"/>
    </source>
</evidence>
<dbReference type="EMBL" id="CAFBRV010000003">
    <property type="protein sequence ID" value="CAB5103517.1"/>
    <property type="molecule type" value="Genomic_DNA"/>
</dbReference>
<dbReference type="GO" id="GO:0016853">
    <property type="term" value="F:isomerase activity"/>
    <property type="evidence" value="ECO:0007669"/>
    <property type="project" value="UniProtKB-KW"/>
</dbReference>
<proteinExistence type="inferred from homology"/>
<organism evidence="3">
    <name type="scientific">freshwater metagenome</name>
    <dbReference type="NCBI Taxonomy" id="449393"/>
    <lineage>
        <taxon>unclassified sequences</taxon>
        <taxon>metagenomes</taxon>
        <taxon>ecological metagenomes</taxon>
    </lineage>
</organism>
<dbReference type="GO" id="GO:0005975">
    <property type="term" value="P:carbohydrate metabolic process"/>
    <property type="evidence" value="ECO:0007669"/>
    <property type="project" value="InterPro"/>
</dbReference>
<dbReference type="InterPro" id="IPR008928">
    <property type="entry name" value="6-hairpin_glycosidase_sf"/>
</dbReference>